<dbReference type="Gene3D" id="3.10.620.30">
    <property type="match status" value="1"/>
</dbReference>
<evidence type="ECO:0000259" key="1">
    <source>
        <dbReference type="SMART" id="SM00460"/>
    </source>
</evidence>
<dbReference type="InterPro" id="IPR002931">
    <property type="entry name" value="Transglutaminase-like"/>
</dbReference>
<dbReference type="PANTHER" id="PTHR46333:SF2">
    <property type="entry name" value="CYTOKINESIS PROTEIN 3"/>
    <property type="match status" value="1"/>
</dbReference>
<proteinExistence type="predicted"/>
<dbReference type="SMART" id="SM00460">
    <property type="entry name" value="TGc"/>
    <property type="match status" value="1"/>
</dbReference>
<comment type="caution">
    <text evidence="2">The sequence shown here is derived from an EMBL/GenBank/DDBJ whole genome shotgun (WGS) entry which is preliminary data.</text>
</comment>
<name>A0ABT1EC62_9FIRM</name>
<dbReference type="PANTHER" id="PTHR46333">
    <property type="entry name" value="CYTOKINESIS PROTEIN 3"/>
    <property type="match status" value="1"/>
</dbReference>
<evidence type="ECO:0000313" key="2">
    <source>
        <dbReference type="EMBL" id="MCP1103398.1"/>
    </source>
</evidence>
<dbReference type="Proteomes" id="UP001523566">
    <property type="component" value="Unassembled WGS sequence"/>
</dbReference>
<gene>
    <name evidence="2" type="ORF">NK125_13405</name>
</gene>
<organism evidence="2 3">
    <name type="scientific">Aequitasia blattaphilus</name>
    <dbReference type="NCBI Taxonomy" id="2949332"/>
    <lineage>
        <taxon>Bacteria</taxon>
        <taxon>Bacillati</taxon>
        <taxon>Bacillota</taxon>
        <taxon>Clostridia</taxon>
        <taxon>Lachnospirales</taxon>
        <taxon>Lachnospiraceae</taxon>
        <taxon>Aequitasia</taxon>
    </lineage>
</organism>
<dbReference type="InterPro" id="IPR038765">
    <property type="entry name" value="Papain-like_cys_pep_sf"/>
</dbReference>
<feature type="domain" description="Transglutaminase-like" evidence="1">
    <location>
        <begin position="199"/>
        <end position="255"/>
    </location>
</feature>
<keyword evidence="3" id="KW-1185">Reference proteome</keyword>
<dbReference type="InterPro" id="IPR052557">
    <property type="entry name" value="CAP/Cytokinesis_protein"/>
</dbReference>
<dbReference type="EMBL" id="JAMZFW010000025">
    <property type="protein sequence ID" value="MCP1103398.1"/>
    <property type="molecule type" value="Genomic_DNA"/>
</dbReference>
<dbReference type="Pfam" id="PF01841">
    <property type="entry name" value="Transglut_core"/>
    <property type="match status" value="1"/>
</dbReference>
<dbReference type="RefSeq" id="WP_262067171.1">
    <property type="nucleotide sequence ID" value="NZ_JAMXOD010000025.1"/>
</dbReference>
<accession>A0ABT1EC62</accession>
<protein>
    <recommendedName>
        <fullName evidence="1">Transglutaminase-like domain-containing protein</fullName>
    </recommendedName>
</protein>
<sequence>MKKVIGVLLLTIILLLCGGAYFFFTKLPQVFKEQQEKIVEEEIEQIPYKEVQIGEDGLSSKLYYNTYSDEEKLAYREILQGVLDHDETITIHTTSHEKAFDIFEDVIKDHGEIFWCDGEVETVTYEEPETYIEMEISYNFSKEERVEKQGIIDNEIDNIILQIDPYWSEYEKVLFVYRYLVLNTDYDMSAPDNQNIYSVFGNKVSVCAGYAKAFQVLMERLGIPASYVIGIAREENHAWNIVTCEGQNYFVDVTWGDPIFTGESPAIPNQESYVIYDYMCTSYEQMSKTHTFEEVERLPACESMACNYYVRNGLYHDAYDPGYAMEVLNQSINNRMNEYVFKYSNEAAYQGAQPDLINNVIPTVASNLAAQLGYSQVEYYYMDDTELNKVTIFWQY</sequence>
<evidence type="ECO:0000313" key="3">
    <source>
        <dbReference type="Proteomes" id="UP001523566"/>
    </source>
</evidence>
<reference evidence="2 3" key="1">
    <citation type="journal article" date="2022" name="Genome Biol. Evol.">
        <title>Host diet, physiology and behaviors set the stage for Lachnospiraceae cladogenesis.</title>
        <authorList>
            <person name="Vera-Ponce De Leon A."/>
            <person name="Schneider M."/>
            <person name="Jahnes B.C."/>
            <person name="Sadowski V."/>
            <person name="Camuy-Velez L.A."/>
            <person name="Duan J."/>
            <person name="Sabree Z.L."/>
        </authorList>
    </citation>
    <scope>NUCLEOTIDE SEQUENCE [LARGE SCALE GENOMIC DNA]</scope>
    <source>
        <strain evidence="2 3">PAL113</strain>
    </source>
</reference>
<dbReference type="SUPFAM" id="SSF54001">
    <property type="entry name" value="Cysteine proteinases"/>
    <property type="match status" value="1"/>
</dbReference>